<dbReference type="Proteomes" id="UP000011087">
    <property type="component" value="Unassembled WGS sequence"/>
</dbReference>
<proteinExistence type="predicted"/>
<evidence type="ECO:0000313" key="2">
    <source>
        <dbReference type="EnsemblProtists" id="EKX40837"/>
    </source>
</evidence>
<dbReference type="KEGG" id="gtt:GUITHDRAFT_154022"/>
<name>L1IXN3_GUITC</name>
<dbReference type="EMBL" id="JH993028">
    <property type="protein sequence ID" value="EKX40837.1"/>
    <property type="molecule type" value="Genomic_DNA"/>
</dbReference>
<evidence type="ECO:0000313" key="1">
    <source>
        <dbReference type="EMBL" id="EKX40837.1"/>
    </source>
</evidence>
<sequence>MIDWTTAMLQVYLMKTVHHRRPHHEHHCTRIACSDSKRFPQSIKFNFYLSCLKVLTSIFLPHDVKDETHGGYRLIRIERQVQGR</sequence>
<accession>L1IXN3</accession>
<dbReference type="RefSeq" id="XP_005827817.1">
    <property type="nucleotide sequence ID" value="XM_005827760.1"/>
</dbReference>
<dbReference type="AlphaFoldDB" id="L1IXN3"/>
<dbReference type="EnsemblProtists" id="EKX40837">
    <property type="protein sequence ID" value="EKX40837"/>
    <property type="gene ID" value="GUITHDRAFT_154022"/>
</dbReference>
<gene>
    <name evidence="1" type="ORF">GUITHDRAFT_154022</name>
</gene>
<reference evidence="3" key="2">
    <citation type="submission" date="2012-11" db="EMBL/GenBank/DDBJ databases">
        <authorList>
            <person name="Kuo A."/>
            <person name="Curtis B.A."/>
            <person name="Tanifuji G."/>
            <person name="Burki F."/>
            <person name="Gruber A."/>
            <person name="Irimia M."/>
            <person name="Maruyama S."/>
            <person name="Arias M.C."/>
            <person name="Ball S.G."/>
            <person name="Gile G.H."/>
            <person name="Hirakawa Y."/>
            <person name="Hopkins J.F."/>
            <person name="Rensing S.A."/>
            <person name="Schmutz J."/>
            <person name="Symeonidi A."/>
            <person name="Elias M."/>
            <person name="Eveleigh R.J."/>
            <person name="Herman E.K."/>
            <person name="Klute M.J."/>
            <person name="Nakayama T."/>
            <person name="Obornik M."/>
            <person name="Reyes-Prieto A."/>
            <person name="Armbrust E.V."/>
            <person name="Aves S.J."/>
            <person name="Beiko R.G."/>
            <person name="Coutinho P."/>
            <person name="Dacks J.B."/>
            <person name="Durnford D.G."/>
            <person name="Fast N.M."/>
            <person name="Green B.R."/>
            <person name="Grisdale C."/>
            <person name="Hempe F."/>
            <person name="Henrissat B."/>
            <person name="Hoppner M.P."/>
            <person name="Ishida K.-I."/>
            <person name="Kim E."/>
            <person name="Koreny L."/>
            <person name="Kroth P.G."/>
            <person name="Liu Y."/>
            <person name="Malik S.-B."/>
            <person name="Maier U.G."/>
            <person name="McRose D."/>
            <person name="Mock T."/>
            <person name="Neilson J.A."/>
            <person name="Onodera N.T."/>
            <person name="Poole A.M."/>
            <person name="Pritham E.J."/>
            <person name="Richards T.A."/>
            <person name="Rocap G."/>
            <person name="Roy S.W."/>
            <person name="Sarai C."/>
            <person name="Schaack S."/>
            <person name="Shirato S."/>
            <person name="Slamovits C.H."/>
            <person name="Spencer D.F."/>
            <person name="Suzuki S."/>
            <person name="Worden A.Z."/>
            <person name="Zauner S."/>
            <person name="Barry K."/>
            <person name="Bell C."/>
            <person name="Bharti A.K."/>
            <person name="Crow J.A."/>
            <person name="Grimwood J."/>
            <person name="Kramer R."/>
            <person name="Lindquist E."/>
            <person name="Lucas S."/>
            <person name="Salamov A."/>
            <person name="McFadden G.I."/>
            <person name="Lane C.E."/>
            <person name="Keeling P.J."/>
            <person name="Gray M.W."/>
            <person name="Grigoriev I.V."/>
            <person name="Archibald J.M."/>
        </authorList>
    </citation>
    <scope>NUCLEOTIDE SEQUENCE</scope>
    <source>
        <strain evidence="3">CCMP2712</strain>
    </source>
</reference>
<dbReference type="PaxDb" id="55529-EKX40837"/>
<dbReference type="GeneID" id="17297431"/>
<reference evidence="2" key="3">
    <citation type="submission" date="2015-06" db="UniProtKB">
        <authorList>
            <consortium name="EnsemblProtists"/>
        </authorList>
    </citation>
    <scope>IDENTIFICATION</scope>
</reference>
<keyword evidence="3" id="KW-1185">Reference proteome</keyword>
<reference evidence="1 3" key="1">
    <citation type="journal article" date="2012" name="Nature">
        <title>Algal genomes reveal evolutionary mosaicism and the fate of nucleomorphs.</title>
        <authorList>
            <consortium name="DOE Joint Genome Institute"/>
            <person name="Curtis B.A."/>
            <person name="Tanifuji G."/>
            <person name="Burki F."/>
            <person name="Gruber A."/>
            <person name="Irimia M."/>
            <person name="Maruyama S."/>
            <person name="Arias M.C."/>
            <person name="Ball S.G."/>
            <person name="Gile G.H."/>
            <person name="Hirakawa Y."/>
            <person name="Hopkins J.F."/>
            <person name="Kuo A."/>
            <person name="Rensing S.A."/>
            <person name="Schmutz J."/>
            <person name="Symeonidi A."/>
            <person name="Elias M."/>
            <person name="Eveleigh R.J."/>
            <person name="Herman E.K."/>
            <person name="Klute M.J."/>
            <person name="Nakayama T."/>
            <person name="Obornik M."/>
            <person name="Reyes-Prieto A."/>
            <person name="Armbrust E.V."/>
            <person name="Aves S.J."/>
            <person name="Beiko R.G."/>
            <person name="Coutinho P."/>
            <person name="Dacks J.B."/>
            <person name="Durnford D.G."/>
            <person name="Fast N.M."/>
            <person name="Green B.R."/>
            <person name="Grisdale C.J."/>
            <person name="Hempel F."/>
            <person name="Henrissat B."/>
            <person name="Hoppner M.P."/>
            <person name="Ishida K."/>
            <person name="Kim E."/>
            <person name="Koreny L."/>
            <person name="Kroth P.G."/>
            <person name="Liu Y."/>
            <person name="Malik S.B."/>
            <person name="Maier U.G."/>
            <person name="McRose D."/>
            <person name="Mock T."/>
            <person name="Neilson J.A."/>
            <person name="Onodera N.T."/>
            <person name="Poole A.M."/>
            <person name="Pritham E.J."/>
            <person name="Richards T.A."/>
            <person name="Rocap G."/>
            <person name="Roy S.W."/>
            <person name="Sarai C."/>
            <person name="Schaack S."/>
            <person name="Shirato S."/>
            <person name="Slamovits C.H."/>
            <person name="Spencer D.F."/>
            <person name="Suzuki S."/>
            <person name="Worden A.Z."/>
            <person name="Zauner S."/>
            <person name="Barry K."/>
            <person name="Bell C."/>
            <person name="Bharti A.K."/>
            <person name="Crow J.A."/>
            <person name="Grimwood J."/>
            <person name="Kramer R."/>
            <person name="Lindquist E."/>
            <person name="Lucas S."/>
            <person name="Salamov A."/>
            <person name="McFadden G.I."/>
            <person name="Lane C.E."/>
            <person name="Keeling P.J."/>
            <person name="Gray M.W."/>
            <person name="Grigoriev I.V."/>
            <person name="Archibald J.M."/>
        </authorList>
    </citation>
    <scope>NUCLEOTIDE SEQUENCE</scope>
    <source>
        <strain evidence="1 3">CCMP2712</strain>
    </source>
</reference>
<organism evidence="1">
    <name type="scientific">Guillardia theta (strain CCMP2712)</name>
    <name type="common">Cryptophyte</name>
    <dbReference type="NCBI Taxonomy" id="905079"/>
    <lineage>
        <taxon>Eukaryota</taxon>
        <taxon>Cryptophyceae</taxon>
        <taxon>Pyrenomonadales</taxon>
        <taxon>Geminigeraceae</taxon>
        <taxon>Guillardia</taxon>
    </lineage>
</organism>
<evidence type="ECO:0000313" key="3">
    <source>
        <dbReference type="Proteomes" id="UP000011087"/>
    </source>
</evidence>
<protein>
    <submittedName>
        <fullName evidence="1 2">Uncharacterized protein</fullName>
    </submittedName>
</protein>
<dbReference type="HOGENOM" id="CLU_2532272_0_0_1"/>